<sequence>MKRLSVLSGCLLAASAFMAGCAATAPHNEAPAPAKAASANQTPAAGEVQVLQETSTLAHYRLPNGLEVIVKPDHRAPTAINMLWVRTGSIDEVDGTSGIAHILEHMMFKGSEQLAPGEFSRKVAELGGQDNAFTNRDYTGYYQQVPSDQLDAVMALEADRFLHNQWPDEEFERELEVIKEERRMRTDDQPRAKLFEQLMATAYTASQERRPVIGWMSDLNQVTPNDARAFYKQWYAPNNAAVVVVGNVEPREVLAMAQKHYGSAPAVELPARKLTQEPAQEGPRRLVLRDRAEQPVIVMAYKTPSLTNLQQPTAEDREALALMVLAQVLSGYDGARLDRALTRGPHRIADSADAGTSYGVRTGNGLFFLSGIPADGQSNAALEKGLRAAVQAVADQGITDKELQRVITQWSASTIYAQDSMMSQATELGSNWIDALPLNATERTIELMREVTPAQVQAVAKKYFGDNALTVAELLPAAPDAQTSQHRASRSAAPAGDVQ</sequence>
<evidence type="ECO:0000256" key="1">
    <source>
        <dbReference type="ARBA" id="ARBA00001947"/>
    </source>
</evidence>
<dbReference type="InterPro" id="IPR050361">
    <property type="entry name" value="MPP/UQCRC_Complex"/>
</dbReference>
<dbReference type="EMBL" id="SSWX01000002">
    <property type="protein sequence ID" value="THJ36026.1"/>
    <property type="molecule type" value="Genomic_DNA"/>
</dbReference>
<dbReference type="Proteomes" id="UP000306236">
    <property type="component" value="Unassembled WGS sequence"/>
</dbReference>
<dbReference type="PROSITE" id="PS00143">
    <property type="entry name" value="INSULINASE"/>
    <property type="match status" value="1"/>
</dbReference>
<proteinExistence type="inferred from homology"/>
<comment type="similarity">
    <text evidence="2 3">Belongs to the peptidase M16 family.</text>
</comment>
<dbReference type="GO" id="GO:0006508">
    <property type="term" value="P:proteolysis"/>
    <property type="evidence" value="ECO:0007669"/>
    <property type="project" value="InterPro"/>
</dbReference>
<evidence type="ECO:0000256" key="3">
    <source>
        <dbReference type="RuleBase" id="RU004447"/>
    </source>
</evidence>
<dbReference type="Pfam" id="PF00675">
    <property type="entry name" value="Peptidase_M16"/>
    <property type="match status" value="1"/>
</dbReference>
<dbReference type="RefSeq" id="WP_136404931.1">
    <property type="nucleotide sequence ID" value="NZ_SSWX01000002.1"/>
</dbReference>
<evidence type="ECO:0000313" key="8">
    <source>
        <dbReference type="EMBL" id="THJ36026.1"/>
    </source>
</evidence>
<dbReference type="PROSITE" id="PS51257">
    <property type="entry name" value="PROKAR_LIPOPROTEIN"/>
    <property type="match status" value="1"/>
</dbReference>
<dbReference type="InterPro" id="IPR001431">
    <property type="entry name" value="Pept_M16_Zn_BS"/>
</dbReference>
<dbReference type="PANTHER" id="PTHR11851:SF49">
    <property type="entry name" value="MITOCHONDRIAL-PROCESSING PEPTIDASE SUBUNIT ALPHA"/>
    <property type="match status" value="1"/>
</dbReference>
<evidence type="ECO:0000313" key="9">
    <source>
        <dbReference type="Proteomes" id="UP000306236"/>
    </source>
</evidence>
<evidence type="ECO:0000256" key="4">
    <source>
        <dbReference type="SAM" id="MobiDB-lite"/>
    </source>
</evidence>
<accession>A0A4S5C0X3</accession>
<keyword evidence="9" id="KW-1185">Reference proteome</keyword>
<comment type="caution">
    <text evidence="8">The sequence shown here is derived from an EMBL/GenBank/DDBJ whole genome shotgun (WGS) entry which is preliminary data.</text>
</comment>
<feature type="region of interest" description="Disordered" evidence="4">
    <location>
        <begin position="480"/>
        <end position="499"/>
    </location>
</feature>
<feature type="domain" description="Peptidase M16 N-terminal" evidence="6">
    <location>
        <begin position="68"/>
        <end position="213"/>
    </location>
</feature>
<dbReference type="Gene3D" id="3.30.830.10">
    <property type="entry name" value="Metalloenzyme, LuxS/M16 peptidase-like"/>
    <property type="match status" value="2"/>
</dbReference>
<name>A0A4S5C0X3_9BURK</name>
<feature type="chain" id="PRO_5020450567" evidence="5">
    <location>
        <begin position="20"/>
        <end position="499"/>
    </location>
</feature>
<dbReference type="OrthoDB" id="9811314at2"/>
<dbReference type="InterPro" id="IPR011765">
    <property type="entry name" value="Pept_M16_N"/>
</dbReference>
<dbReference type="Pfam" id="PF05193">
    <property type="entry name" value="Peptidase_M16_C"/>
    <property type="match status" value="1"/>
</dbReference>
<dbReference type="SUPFAM" id="SSF63411">
    <property type="entry name" value="LuxS/MPP-like metallohydrolase"/>
    <property type="match status" value="2"/>
</dbReference>
<dbReference type="InterPro" id="IPR011249">
    <property type="entry name" value="Metalloenz_LuxS/M16"/>
</dbReference>
<dbReference type="PANTHER" id="PTHR11851">
    <property type="entry name" value="METALLOPROTEASE"/>
    <property type="match status" value="1"/>
</dbReference>
<comment type="cofactor">
    <cofactor evidence="1">
        <name>Zn(2+)</name>
        <dbReference type="ChEBI" id="CHEBI:29105"/>
    </cofactor>
</comment>
<dbReference type="AlphaFoldDB" id="A0A4S5C0X3"/>
<dbReference type="GO" id="GO:0046872">
    <property type="term" value="F:metal ion binding"/>
    <property type="evidence" value="ECO:0007669"/>
    <property type="project" value="InterPro"/>
</dbReference>
<dbReference type="GO" id="GO:0004222">
    <property type="term" value="F:metalloendopeptidase activity"/>
    <property type="evidence" value="ECO:0007669"/>
    <property type="project" value="InterPro"/>
</dbReference>
<feature type="domain" description="Peptidase M16 C-terminal" evidence="7">
    <location>
        <begin position="222"/>
        <end position="409"/>
    </location>
</feature>
<reference evidence="8 9" key="1">
    <citation type="submission" date="2019-04" db="EMBL/GenBank/DDBJ databases">
        <title>Lampropedia sp YIM MLB12 draf genome.</title>
        <authorList>
            <person name="Wang Y.-X."/>
        </authorList>
    </citation>
    <scope>NUCLEOTIDE SEQUENCE [LARGE SCALE GENOMIC DNA]</scope>
    <source>
        <strain evidence="8 9">YIM MLB12</strain>
    </source>
</reference>
<gene>
    <name evidence="8" type="ORF">E8K88_01760</name>
</gene>
<protein>
    <submittedName>
        <fullName evidence="8">Insulinase family protein</fullName>
    </submittedName>
</protein>
<evidence type="ECO:0000256" key="2">
    <source>
        <dbReference type="ARBA" id="ARBA00007261"/>
    </source>
</evidence>
<organism evidence="8 9">
    <name type="scientific">Lampropedia aestuarii</name>
    <dbReference type="NCBI Taxonomy" id="2562762"/>
    <lineage>
        <taxon>Bacteria</taxon>
        <taxon>Pseudomonadati</taxon>
        <taxon>Pseudomonadota</taxon>
        <taxon>Betaproteobacteria</taxon>
        <taxon>Burkholderiales</taxon>
        <taxon>Comamonadaceae</taxon>
        <taxon>Lampropedia</taxon>
    </lineage>
</organism>
<evidence type="ECO:0000259" key="7">
    <source>
        <dbReference type="Pfam" id="PF05193"/>
    </source>
</evidence>
<keyword evidence="5" id="KW-0732">Signal</keyword>
<feature type="signal peptide" evidence="5">
    <location>
        <begin position="1"/>
        <end position="19"/>
    </location>
</feature>
<evidence type="ECO:0000256" key="5">
    <source>
        <dbReference type="SAM" id="SignalP"/>
    </source>
</evidence>
<dbReference type="InterPro" id="IPR007863">
    <property type="entry name" value="Peptidase_M16_C"/>
</dbReference>
<evidence type="ECO:0000259" key="6">
    <source>
        <dbReference type="Pfam" id="PF00675"/>
    </source>
</evidence>